<sequence>MTDINPAAQQTHQWLETIVVGLNLCPFAAPVLKADGVHIEVCEAEQDQAMISAVLEQLDQLQQTDESTMATSLLVFSQGLRDFDQYWSLVEVANELLQQVGLDGVIQIASFHPDYCFEGVAADDVSHYTNRSPYPMLHFIREAQLSRALENYPEPELIPENNIRKLQTMGKPALLKLLSTESL</sequence>
<evidence type="ECO:0008006" key="3">
    <source>
        <dbReference type="Google" id="ProtNLM"/>
    </source>
</evidence>
<gene>
    <name evidence="1" type="ORF">BST96_07155</name>
</gene>
<dbReference type="KEGG" id="osg:BST96_07155"/>
<dbReference type="RefSeq" id="WP_085760491.1">
    <property type="nucleotide sequence ID" value="NZ_CP019343.1"/>
</dbReference>
<dbReference type="AlphaFoldDB" id="A0A1X9NIZ1"/>
<keyword evidence="2" id="KW-1185">Reference proteome</keyword>
<accession>A0A1X9NIZ1</accession>
<dbReference type="EMBL" id="CP019343">
    <property type="protein sequence ID" value="ARN76332.1"/>
    <property type="molecule type" value="Genomic_DNA"/>
</dbReference>
<dbReference type="InterPro" id="IPR009858">
    <property type="entry name" value="DUF1415"/>
</dbReference>
<evidence type="ECO:0000313" key="2">
    <source>
        <dbReference type="Proteomes" id="UP000193450"/>
    </source>
</evidence>
<evidence type="ECO:0000313" key="1">
    <source>
        <dbReference type="EMBL" id="ARN76332.1"/>
    </source>
</evidence>
<organism evidence="1 2">
    <name type="scientific">Oceanicoccus sagamiensis</name>
    <dbReference type="NCBI Taxonomy" id="716816"/>
    <lineage>
        <taxon>Bacteria</taxon>
        <taxon>Pseudomonadati</taxon>
        <taxon>Pseudomonadota</taxon>
        <taxon>Gammaproteobacteria</taxon>
        <taxon>Cellvibrionales</taxon>
        <taxon>Spongiibacteraceae</taxon>
        <taxon>Oceanicoccus</taxon>
    </lineage>
</organism>
<name>A0A1X9NIZ1_9GAMM</name>
<dbReference type="STRING" id="716816.BST96_07155"/>
<protein>
    <recommendedName>
        <fullName evidence="3">DUF1415 domain-containing protein</fullName>
    </recommendedName>
</protein>
<proteinExistence type="predicted"/>
<dbReference type="Proteomes" id="UP000193450">
    <property type="component" value="Chromosome"/>
</dbReference>
<dbReference type="Pfam" id="PF07209">
    <property type="entry name" value="DUF1415"/>
    <property type="match status" value="1"/>
</dbReference>
<reference evidence="1 2" key="1">
    <citation type="submission" date="2016-11" db="EMBL/GenBank/DDBJ databases">
        <title>Trade-off between light-utilization and light-protection in marine flavobacteria.</title>
        <authorList>
            <person name="Kumagai Y."/>
        </authorList>
    </citation>
    <scope>NUCLEOTIDE SEQUENCE [LARGE SCALE GENOMIC DNA]</scope>
    <source>
        <strain evidence="1 2">NBRC 107125</strain>
    </source>
</reference>